<reference evidence="10" key="1">
    <citation type="submission" date="2021-02" db="EMBL/GenBank/DDBJ databases">
        <authorList>
            <person name="Dougan E. K."/>
            <person name="Rhodes N."/>
            <person name="Thang M."/>
            <person name="Chan C."/>
        </authorList>
    </citation>
    <scope>NUCLEOTIDE SEQUENCE</scope>
</reference>
<feature type="transmembrane region" description="Helical" evidence="8">
    <location>
        <begin position="495"/>
        <end position="516"/>
    </location>
</feature>
<feature type="transmembrane region" description="Helical" evidence="8">
    <location>
        <begin position="182"/>
        <end position="203"/>
    </location>
</feature>
<dbReference type="InterPro" id="IPR051679">
    <property type="entry name" value="DASS-Related_Transporters"/>
</dbReference>
<evidence type="ECO:0000256" key="2">
    <source>
        <dbReference type="ARBA" id="ARBA00022448"/>
    </source>
</evidence>
<feature type="transmembrane region" description="Helical" evidence="8">
    <location>
        <begin position="627"/>
        <end position="647"/>
    </location>
</feature>
<proteinExistence type="predicted"/>
<evidence type="ECO:0000313" key="11">
    <source>
        <dbReference type="Proteomes" id="UP000649617"/>
    </source>
</evidence>
<dbReference type="PANTHER" id="PTHR43652:SF2">
    <property type="entry name" value="BASIC AMINO ACID ANTIPORTER YFCC-RELATED"/>
    <property type="match status" value="1"/>
</dbReference>
<evidence type="ECO:0000256" key="1">
    <source>
        <dbReference type="ARBA" id="ARBA00004141"/>
    </source>
</evidence>
<protein>
    <submittedName>
        <fullName evidence="10">SAC1 protein</fullName>
    </submittedName>
</protein>
<evidence type="ECO:0000256" key="6">
    <source>
        <dbReference type="ARBA" id="ARBA00023136"/>
    </source>
</evidence>
<feature type="compositionally biased region" description="Basic residues" evidence="7">
    <location>
        <begin position="764"/>
        <end position="783"/>
    </location>
</feature>
<dbReference type="OrthoDB" id="413187at2759"/>
<evidence type="ECO:0000256" key="7">
    <source>
        <dbReference type="SAM" id="MobiDB-lite"/>
    </source>
</evidence>
<dbReference type="GO" id="GO:0055085">
    <property type="term" value="P:transmembrane transport"/>
    <property type="evidence" value="ECO:0007669"/>
    <property type="project" value="InterPro"/>
</dbReference>
<feature type="transmembrane region" description="Helical" evidence="8">
    <location>
        <begin position="55"/>
        <end position="73"/>
    </location>
</feature>
<dbReference type="AlphaFoldDB" id="A0A812SP94"/>
<feature type="transmembrane region" description="Helical" evidence="8">
    <location>
        <begin position="585"/>
        <end position="606"/>
    </location>
</feature>
<keyword evidence="2" id="KW-0813">Transport</keyword>
<dbReference type="Proteomes" id="UP000649617">
    <property type="component" value="Unassembled WGS sequence"/>
</dbReference>
<accession>A0A812SP94</accession>
<feature type="transmembrane region" description="Helical" evidence="8">
    <location>
        <begin position="144"/>
        <end position="170"/>
    </location>
</feature>
<dbReference type="EMBL" id="CAJNIZ010026191">
    <property type="protein sequence ID" value="CAE7489981.1"/>
    <property type="molecule type" value="Genomic_DNA"/>
</dbReference>
<feature type="transmembrane region" description="Helical" evidence="8">
    <location>
        <begin position="551"/>
        <end position="579"/>
    </location>
</feature>
<gene>
    <name evidence="10" type="primary">SAC1</name>
    <name evidence="10" type="ORF">SPIL2461_LOCUS12622</name>
</gene>
<evidence type="ECO:0000313" key="10">
    <source>
        <dbReference type="EMBL" id="CAE7489981.1"/>
    </source>
</evidence>
<sequence length="845" mass="90519">MARQSYAVPYVEISQQLRERLPWSSLAFLAALAILSAVIVATRTSQPTCVKDQKFWHLMLVANLMVCFVTMVLNGAPVEMTLLAAGAVACFADVLQPAALFQGCASDAVVTLALLFPIMKAMGDTGVPETLIGYVLGNLKGTRALLFGMFTSVAFLSGLFNNTPIVVMMIPVLQSLCQRRGLAPRALLMPLSFAAQAGGSLTLMGSSINFVAQEVFASKGYHITFFTLSLGGVIIVCFGAVYCSVLGPRLLANSSRHSPSAEPAVRKGSAKEHFTLFLRVQGASPLVGICVRDVGLHRIPGVQAVLALHRDLEETGTSSYTHGTSSTVEMQQLSEVQLQNTASPNRFEYRGWDQLADLNLQDGDLLQISCSAAGAACVRRVKGLELSNEDEVQRLGAQRRSRSLCEAAVHENMVGTSVDVSWWRKELRCAILSAKGGRNRDHPPNFQNYTLQVGDVLLVEAFRDMVGSDIWLQHFGVVRVEPNSAPPRFGQKADLLRAVFIVIGLIVLISLASLGYKKLTMPLMSVIFLCGIIAVKGLKMEEAYGEVNGQVLLTIVGALVLGKAMEASCLASCAGQFVVFIARPLGSTAVCAGVYCVTIALGQFLNSAANVAIMGQVALSVAEEMQIPVGEIAMVVTYAASACYMAPYGYQTNTLVMMAGDYDWGEFIKFGGFMQLLHMCVVLSIASWCAKVSPVKSTGIELPAPNGTTSPATSLCSLAQGNGDKASSVVDLKGSTTGGALRKMKSLDELTKERKPVQKDFLKKGKGKGKLKGKGKGKTKKPSGPHLPRTRVSTEPLRGEVLEWKSKFGWIKASTSIDHPLAEKRQGKIYINVPCTAGGSTCKPS</sequence>
<feature type="region of interest" description="Disordered" evidence="7">
    <location>
        <begin position="755"/>
        <end position="793"/>
    </location>
</feature>
<dbReference type="GO" id="GO:0005886">
    <property type="term" value="C:plasma membrane"/>
    <property type="evidence" value="ECO:0007669"/>
    <property type="project" value="TreeGrafter"/>
</dbReference>
<dbReference type="PANTHER" id="PTHR43652">
    <property type="entry name" value="BASIC AMINO ACID ANTIPORTER YFCC-RELATED"/>
    <property type="match status" value="1"/>
</dbReference>
<keyword evidence="5 8" id="KW-1133">Transmembrane helix</keyword>
<evidence type="ECO:0000256" key="5">
    <source>
        <dbReference type="ARBA" id="ARBA00022989"/>
    </source>
</evidence>
<evidence type="ECO:0000256" key="3">
    <source>
        <dbReference type="ARBA" id="ARBA00022692"/>
    </source>
</evidence>
<comment type="subcellular location">
    <subcellularLocation>
        <location evidence="1">Membrane</location>
        <topology evidence="1">Multi-pass membrane protein</topology>
    </subcellularLocation>
</comment>
<name>A0A812SP94_SYMPI</name>
<dbReference type="Pfam" id="PF03600">
    <property type="entry name" value="CitMHS"/>
    <property type="match status" value="1"/>
</dbReference>
<feature type="transmembrane region" description="Helical" evidence="8">
    <location>
        <begin position="223"/>
        <end position="247"/>
    </location>
</feature>
<feature type="transmembrane region" description="Helical" evidence="8">
    <location>
        <begin position="667"/>
        <end position="690"/>
    </location>
</feature>
<keyword evidence="6 8" id="KW-0472">Membrane</keyword>
<comment type="caution">
    <text evidence="10">The sequence shown here is derived from an EMBL/GenBank/DDBJ whole genome shotgun (WGS) entry which is preliminary data.</text>
</comment>
<feature type="transmembrane region" description="Helical" evidence="8">
    <location>
        <begin position="522"/>
        <end position="539"/>
    </location>
</feature>
<dbReference type="InterPro" id="IPR004680">
    <property type="entry name" value="Cit_transptr-like_dom"/>
</dbReference>
<evidence type="ECO:0000256" key="4">
    <source>
        <dbReference type="ARBA" id="ARBA00022737"/>
    </source>
</evidence>
<keyword evidence="11" id="KW-1185">Reference proteome</keyword>
<keyword evidence="3 8" id="KW-0812">Transmembrane</keyword>
<keyword evidence="4" id="KW-0677">Repeat</keyword>
<feature type="domain" description="Citrate transporter-like" evidence="9">
    <location>
        <begin position="70"/>
        <end position="638"/>
    </location>
</feature>
<evidence type="ECO:0000256" key="8">
    <source>
        <dbReference type="SAM" id="Phobius"/>
    </source>
</evidence>
<evidence type="ECO:0000259" key="9">
    <source>
        <dbReference type="Pfam" id="PF03600"/>
    </source>
</evidence>
<feature type="transmembrane region" description="Helical" evidence="8">
    <location>
        <begin position="23"/>
        <end position="43"/>
    </location>
</feature>
<organism evidence="10 11">
    <name type="scientific">Symbiodinium pilosum</name>
    <name type="common">Dinoflagellate</name>
    <dbReference type="NCBI Taxonomy" id="2952"/>
    <lineage>
        <taxon>Eukaryota</taxon>
        <taxon>Sar</taxon>
        <taxon>Alveolata</taxon>
        <taxon>Dinophyceae</taxon>
        <taxon>Suessiales</taxon>
        <taxon>Symbiodiniaceae</taxon>
        <taxon>Symbiodinium</taxon>
    </lineage>
</organism>